<sequence length="744" mass="82897">MEQYIVPLEEPVYSDLQVVQVPQDEVGTKHSTAMNDEDFSRGDVRDLSDVPEAEQFSASLKCSCVRLVPYRFEITEPVCFTTKGVRIAGILKDKDEKFELNIHKQEVIKVIAHFGNVEPAQPLVTLYLLKTCAEYVKNQLKLPDDQHHEQTGFKTHTYHTRRLILLFDSISVSARGNIKSMFSCVDEISSTDAAEILERIADYDRKTQDKSSQPPPRQLRADEQVSLLMYPPKGTGGLCIRMEDFVCLTKESYLNDIIIDFYLLWLRNTLIPEPQRERTHIFSTFFYKRLTTLTRPADMKQTAAQKRHARVQKWTKGVDIFDKDFIIVPINEQSHWFLAIICYPNLKGPVTFDTNQPVEPQQLKRPRGKKVALQIGNTTITPLTKRAEGGQLPAALTAENVCRIADDESERDEAEGDESDMASEDSENSNSAKEPASTPTSTTASTPSLPSSQPTATGPARNIASDDVPAVKQPLILIFDSLAGASRSRVVATLRDYLTCEYRVKKPDAQAHVFNKDNMPGHCVKVPQQNNFTDCGLYLLQYVEQFFAEPIRDYRLPIKQLTNWFDFLTVTKKREDIANLIQQLMDEGNQQQRLILPVIEFPTLNGQLVEYPEDTESAEFEEEEGHDDEDPASELHDENNAGTDIEVDLVNEEPALAGKAAAVAPAPTTAATPTGKRFVLKRRLHNGAISTPSNGNGEASSNGGTLIPQLVSTATATTTGVSSGVTHLAPRGPSGGLKIRKIEP</sequence>
<feature type="region of interest" description="Disordered" evidence="6">
    <location>
        <begin position="614"/>
        <end position="638"/>
    </location>
</feature>
<evidence type="ECO:0000313" key="8">
    <source>
        <dbReference type="EMBL" id="EDX09475.1"/>
    </source>
</evidence>
<dbReference type="OMA" id="VEMHRHI"/>
<dbReference type="GO" id="GO:0070139">
    <property type="term" value="F:SUMO-specific endopeptidase activity"/>
    <property type="evidence" value="ECO:0007669"/>
    <property type="project" value="TreeGrafter"/>
</dbReference>
<evidence type="ECO:0000256" key="6">
    <source>
        <dbReference type="SAM" id="MobiDB-lite"/>
    </source>
</evidence>
<dbReference type="GO" id="GO:0021952">
    <property type="term" value="P:central nervous system projection neuron axonogenesis"/>
    <property type="evidence" value="ECO:0007669"/>
    <property type="project" value="EnsemblMetazoa"/>
</dbReference>
<feature type="region of interest" description="Disordered" evidence="6">
    <location>
        <begin position="686"/>
        <end position="744"/>
    </location>
</feature>
<keyword evidence="9" id="KW-1185">Reference proteome</keyword>
<dbReference type="SUPFAM" id="SSF54001">
    <property type="entry name" value="Cysteine proteinases"/>
    <property type="match status" value="1"/>
</dbReference>
<keyword evidence="3" id="KW-0645">Protease</keyword>
<feature type="region of interest" description="Disordered" evidence="6">
    <location>
        <begin position="658"/>
        <end position="677"/>
    </location>
</feature>
<name>B4QJT4_DROSI</name>
<proteinExistence type="inferred from homology"/>
<dbReference type="EMBL" id="CM000363">
    <property type="protein sequence ID" value="EDX09475.1"/>
    <property type="molecule type" value="Genomic_DNA"/>
</dbReference>
<feature type="compositionally biased region" description="Low complexity" evidence="6">
    <location>
        <begin position="711"/>
        <end position="726"/>
    </location>
</feature>
<feature type="compositionally biased region" description="Low complexity" evidence="6">
    <location>
        <begin position="693"/>
        <end position="704"/>
    </location>
</feature>
<feature type="compositionally biased region" description="Low complexity" evidence="6">
    <location>
        <begin position="658"/>
        <end position="674"/>
    </location>
</feature>
<dbReference type="GO" id="GO:0016926">
    <property type="term" value="P:protein desumoylation"/>
    <property type="evidence" value="ECO:0007669"/>
    <property type="project" value="TreeGrafter"/>
</dbReference>
<feature type="compositionally biased region" description="Acidic residues" evidence="6">
    <location>
        <begin position="614"/>
        <end position="632"/>
    </location>
</feature>
<dbReference type="GO" id="GO:0007411">
    <property type="term" value="P:axon guidance"/>
    <property type="evidence" value="ECO:0007669"/>
    <property type="project" value="EnsemblMetazoa"/>
</dbReference>
<dbReference type="HOGENOM" id="CLU_020763_0_0_1"/>
<evidence type="ECO:0000256" key="5">
    <source>
        <dbReference type="ARBA" id="ARBA00022801"/>
    </source>
</evidence>
<keyword evidence="2" id="KW-0597">Phosphoprotein</keyword>
<dbReference type="PANTHER" id="PTHR46896">
    <property type="entry name" value="SENTRIN-SPECIFIC PROTEASE"/>
    <property type="match status" value="1"/>
</dbReference>
<dbReference type="Pfam" id="PF02902">
    <property type="entry name" value="Peptidase_C48"/>
    <property type="match status" value="1"/>
</dbReference>
<evidence type="ECO:0000256" key="2">
    <source>
        <dbReference type="ARBA" id="ARBA00022553"/>
    </source>
</evidence>
<dbReference type="GO" id="GO:0060997">
    <property type="term" value="P:dendritic spine morphogenesis"/>
    <property type="evidence" value="ECO:0007669"/>
    <property type="project" value="EnsemblMetazoa"/>
</dbReference>
<dbReference type="GO" id="GO:0005829">
    <property type="term" value="C:cytosol"/>
    <property type="evidence" value="ECO:0007669"/>
    <property type="project" value="EnsemblMetazoa"/>
</dbReference>
<keyword evidence="4" id="KW-0833">Ubl conjugation pathway</keyword>
<dbReference type="InterPro" id="IPR038765">
    <property type="entry name" value="Papain-like_cys_pep_sf"/>
</dbReference>
<comment type="similarity">
    <text evidence="1">Belongs to the peptidase C48 family.</text>
</comment>
<dbReference type="PANTHER" id="PTHR46896:SF3">
    <property type="entry name" value="FI06413P-RELATED"/>
    <property type="match status" value="1"/>
</dbReference>
<dbReference type="GO" id="GO:0006508">
    <property type="term" value="P:proteolysis"/>
    <property type="evidence" value="ECO:0007669"/>
    <property type="project" value="UniProtKB-KW"/>
</dbReference>
<dbReference type="PhylomeDB" id="B4QJT4"/>
<dbReference type="OrthoDB" id="442460at2759"/>
<dbReference type="STRING" id="7240.B4QJT4"/>
<dbReference type="GO" id="GO:0061059">
    <property type="term" value="P:positive regulation of peptidoglycan recognition protein signaling pathway"/>
    <property type="evidence" value="ECO:0007669"/>
    <property type="project" value="EnsemblMetazoa"/>
</dbReference>
<accession>B4QJT4</accession>
<dbReference type="GO" id="GO:0006964">
    <property type="term" value="P:positive regulation of biosynthetic process of antibacterial peptides active against Gram-negative bacteria"/>
    <property type="evidence" value="ECO:0007669"/>
    <property type="project" value="EnsemblMetazoa"/>
</dbReference>
<evidence type="ECO:0000256" key="1">
    <source>
        <dbReference type="ARBA" id="ARBA00005234"/>
    </source>
</evidence>
<dbReference type="GO" id="GO:0005634">
    <property type="term" value="C:nucleus"/>
    <property type="evidence" value="ECO:0007669"/>
    <property type="project" value="EnsemblMetazoa"/>
</dbReference>
<feature type="domain" description="Ubiquitin-like protease family profile" evidence="7">
    <location>
        <begin position="238"/>
        <end position="546"/>
    </location>
</feature>
<dbReference type="InterPro" id="IPR003653">
    <property type="entry name" value="Peptidase_C48_C"/>
</dbReference>
<feature type="compositionally biased region" description="Low complexity" evidence="6">
    <location>
        <begin position="431"/>
        <end position="457"/>
    </location>
</feature>
<dbReference type="InterPro" id="IPR051947">
    <property type="entry name" value="Sentrin-specific_protease"/>
</dbReference>
<dbReference type="Proteomes" id="UP000000304">
    <property type="component" value="Chromosome 3L"/>
</dbReference>
<feature type="compositionally biased region" description="Acidic residues" evidence="6">
    <location>
        <begin position="407"/>
        <end position="427"/>
    </location>
</feature>
<dbReference type="PROSITE" id="PS50600">
    <property type="entry name" value="ULP_PROTEASE"/>
    <property type="match status" value="1"/>
</dbReference>
<feature type="region of interest" description="Disordered" evidence="6">
    <location>
        <begin position="399"/>
        <end position="465"/>
    </location>
</feature>
<evidence type="ECO:0000259" key="7">
    <source>
        <dbReference type="PROSITE" id="PS50600"/>
    </source>
</evidence>
<gene>
    <name evidence="8" type="primary">Dsim\GD13111</name>
    <name evidence="8" type="ORF">Dsim_GD13111</name>
</gene>
<keyword evidence="5" id="KW-0378">Hydrolase</keyword>
<reference evidence="8 9" key="1">
    <citation type="journal article" date="2007" name="Nature">
        <title>Evolution of genes and genomes on the Drosophila phylogeny.</title>
        <authorList>
            <consortium name="Drosophila 12 Genomes Consortium"/>
            <person name="Clark A.G."/>
            <person name="Eisen M.B."/>
            <person name="Smith D.R."/>
            <person name="Bergman C.M."/>
            <person name="Oliver B."/>
            <person name="Markow T.A."/>
            <person name="Kaufman T.C."/>
            <person name="Kellis M."/>
            <person name="Gelbart W."/>
            <person name="Iyer V.N."/>
            <person name="Pollard D.A."/>
            <person name="Sackton T.B."/>
            <person name="Larracuente A.M."/>
            <person name="Singh N.D."/>
            <person name="Abad J.P."/>
            <person name="Abt D.N."/>
            <person name="Adryan B."/>
            <person name="Aguade M."/>
            <person name="Akashi H."/>
            <person name="Anderson W.W."/>
            <person name="Aquadro C.F."/>
            <person name="Ardell D.H."/>
            <person name="Arguello R."/>
            <person name="Artieri C.G."/>
            <person name="Barbash D.A."/>
            <person name="Barker D."/>
            <person name="Barsanti P."/>
            <person name="Batterham P."/>
            <person name="Batzoglou S."/>
            <person name="Begun D."/>
            <person name="Bhutkar A."/>
            <person name="Blanco E."/>
            <person name="Bosak S.A."/>
            <person name="Bradley R.K."/>
            <person name="Brand A.D."/>
            <person name="Brent M.R."/>
            <person name="Brooks A.N."/>
            <person name="Brown R.H."/>
            <person name="Butlin R.K."/>
            <person name="Caggese C."/>
            <person name="Calvi B.R."/>
            <person name="Bernardo de Carvalho A."/>
            <person name="Caspi A."/>
            <person name="Castrezana S."/>
            <person name="Celniker S.E."/>
            <person name="Chang J.L."/>
            <person name="Chapple C."/>
            <person name="Chatterji S."/>
            <person name="Chinwalla A."/>
            <person name="Civetta A."/>
            <person name="Clifton S.W."/>
            <person name="Comeron J.M."/>
            <person name="Costello J.C."/>
            <person name="Coyne J.A."/>
            <person name="Daub J."/>
            <person name="David R.G."/>
            <person name="Delcher A.L."/>
            <person name="Delehaunty K."/>
            <person name="Do C.B."/>
            <person name="Ebling H."/>
            <person name="Edwards K."/>
            <person name="Eickbush T."/>
            <person name="Evans J.D."/>
            <person name="Filipski A."/>
            <person name="Findeiss S."/>
            <person name="Freyhult E."/>
            <person name="Fulton L."/>
            <person name="Fulton R."/>
            <person name="Garcia A.C."/>
            <person name="Gardiner A."/>
            <person name="Garfield D.A."/>
            <person name="Garvin B.E."/>
            <person name="Gibson G."/>
            <person name="Gilbert D."/>
            <person name="Gnerre S."/>
            <person name="Godfrey J."/>
            <person name="Good R."/>
            <person name="Gotea V."/>
            <person name="Gravely B."/>
            <person name="Greenberg A.J."/>
            <person name="Griffiths-Jones S."/>
            <person name="Gross S."/>
            <person name="Guigo R."/>
            <person name="Gustafson E.A."/>
            <person name="Haerty W."/>
            <person name="Hahn M.W."/>
            <person name="Halligan D.L."/>
            <person name="Halpern A.L."/>
            <person name="Halter G.M."/>
            <person name="Han M.V."/>
            <person name="Heger A."/>
            <person name="Hillier L."/>
            <person name="Hinrichs A.S."/>
            <person name="Holmes I."/>
            <person name="Hoskins R.A."/>
            <person name="Hubisz M.J."/>
            <person name="Hultmark D."/>
            <person name="Huntley M.A."/>
            <person name="Jaffe D.B."/>
            <person name="Jagadeeshan S."/>
            <person name="Jeck W.R."/>
            <person name="Johnson J."/>
            <person name="Jones C.D."/>
            <person name="Jordan W.C."/>
            <person name="Karpen G.H."/>
            <person name="Kataoka E."/>
            <person name="Keightley P.D."/>
            <person name="Kheradpour P."/>
            <person name="Kirkness E.F."/>
            <person name="Koerich L.B."/>
            <person name="Kristiansen K."/>
            <person name="Kudrna D."/>
            <person name="Kulathinal R.J."/>
            <person name="Kumar S."/>
            <person name="Kwok R."/>
            <person name="Lander E."/>
            <person name="Langley C.H."/>
            <person name="Lapoint R."/>
            <person name="Lazzaro B.P."/>
            <person name="Lee S.J."/>
            <person name="Levesque L."/>
            <person name="Li R."/>
            <person name="Lin C.F."/>
            <person name="Lin M.F."/>
            <person name="Lindblad-Toh K."/>
            <person name="Llopart A."/>
            <person name="Long M."/>
            <person name="Low L."/>
            <person name="Lozovsky E."/>
            <person name="Lu J."/>
            <person name="Luo M."/>
            <person name="Machado C.A."/>
            <person name="Makalowski W."/>
            <person name="Marzo M."/>
            <person name="Matsuda M."/>
            <person name="Matzkin L."/>
            <person name="McAllister B."/>
            <person name="McBride C.S."/>
            <person name="McKernan B."/>
            <person name="McKernan K."/>
            <person name="Mendez-Lago M."/>
            <person name="Minx P."/>
            <person name="Mollenhauer M.U."/>
            <person name="Montooth K."/>
            <person name="Mount S.M."/>
            <person name="Mu X."/>
            <person name="Myers E."/>
            <person name="Negre B."/>
            <person name="Newfeld S."/>
            <person name="Nielsen R."/>
            <person name="Noor M.A."/>
            <person name="O'Grady P."/>
            <person name="Pachter L."/>
            <person name="Papaceit M."/>
            <person name="Parisi M.J."/>
            <person name="Parisi M."/>
            <person name="Parts L."/>
            <person name="Pedersen J.S."/>
            <person name="Pesole G."/>
            <person name="Phillippy A.M."/>
            <person name="Ponting C.P."/>
            <person name="Pop M."/>
            <person name="Porcelli D."/>
            <person name="Powell J.R."/>
            <person name="Prohaska S."/>
            <person name="Pruitt K."/>
            <person name="Puig M."/>
            <person name="Quesneville H."/>
            <person name="Ram K.R."/>
            <person name="Rand D."/>
            <person name="Rasmussen M.D."/>
            <person name="Reed L.K."/>
            <person name="Reenan R."/>
            <person name="Reily A."/>
            <person name="Remington K.A."/>
            <person name="Rieger T.T."/>
            <person name="Ritchie M.G."/>
            <person name="Robin C."/>
            <person name="Rogers Y.H."/>
            <person name="Rohde C."/>
            <person name="Rozas J."/>
            <person name="Rubenfield M.J."/>
            <person name="Ruiz A."/>
            <person name="Russo S."/>
            <person name="Salzberg S.L."/>
            <person name="Sanchez-Gracia A."/>
            <person name="Saranga D.J."/>
            <person name="Sato H."/>
            <person name="Schaeffer S.W."/>
            <person name="Schatz M.C."/>
            <person name="Schlenke T."/>
            <person name="Schwartz R."/>
            <person name="Segarra C."/>
            <person name="Singh R.S."/>
            <person name="Sirot L."/>
            <person name="Sirota M."/>
            <person name="Sisneros N.B."/>
            <person name="Smith C.D."/>
            <person name="Smith T.F."/>
            <person name="Spieth J."/>
            <person name="Stage D.E."/>
            <person name="Stark A."/>
            <person name="Stephan W."/>
            <person name="Strausberg R.L."/>
            <person name="Strempel S."/>
            <person name="Sturgill D."/>
            <person name="Sutton G."/>
            <person name="Sutton G.G."/>
            <person name="Tao W."/>
            <person name="Teichmann S."/>
            <person name="Tobari Y.N."/>
            <person name="Tomimura Y."/>
            <person name="Tsolas J.M."/>
            <person name="Valente V.L."/>
            <person name="Venter E."/>
            <person name="Venter J.C."/>
            <person name="Vicario S."/>
            <person name="Vieira F.G."/>
            <person name="Vilella A.J."/>
            <person name="Villasante A."/>
            <person name="Walenz B."/>
            <person name="Wang J."/>
            <person name="Wasserman M."/>
            <person name="Watts T."/>
            <person name="Wilson D."/>
            <person name="Wilson R.K."/>
            <person name="Wing R.A."/>
            <person name="Wolfner M.F."/>
            <person name="Wong A."/>
            <person name="Wong G.K."/>
            <person name="Wu C.I."/>
            <person name="Wu G."/>
            <person name="Yamamoto D."/>
            <person name="Yang H.P."/>
            <person name="Yang S.P."/>
            <person name="Yorke J.A."/>
            <person name="Yoshida K."/>
            <person name="Zdobnov E."/>
            <person name="Zhang P."/>
            <person name="Zhang Y."/>
            <person name="Zimin A.V."/>
            <person name="Baldwin J."/>
            <person name="Abdouelleil A."/>
            <person name="Abdulkadir J."/>
            <person name="Abebe A."/>
            <person name="Abera B."/>
            <person name="Abreu J."/>
            <person name="Acer S.C."/>
            <person name="Aftuck L."/>
            <person name="Alexander A."/>
            <person name="An P."/>
            <person name="Anderson E."/>
            <person name="Anderson S."/>
            <person name="Arachi H."/>
            <person name="Azer M."/>
            <person name="Bachantsang P."/>
            <person name="Barry A."/>
            <person name="Bayul T."/>
            <person name="Berlin A."/>
            <person name="Bessette D."/>
            <person name="Bloom T."/>
            <person name="Blye J."/>
            <person name="Boguslavskiy L."/>
            <person name="Bonnet C."/>
            <person name="Boukhgalter B."/>
            <person name="Bourzgui I."/>
            <person name="Brown A."/>
            <person name="Cahill P."/>
            <person name="Channer S."/>
            <person name="Cheshatsang Y."/>
            <person name="Chuda L."/>
            <person name="Citroen M."/>
            <person name="Collymore A."/>
            <person name="Cooke P."/>
            <person name="Costello M."/>
            <person name="D'Aco K."/>
            <person name="Daza R."/>
            <person name="De Haan G."/>
            <person name="DeGray S."/>
            <person name="DeMaso C."/>
            <person name="Dhargay N."/>
            <person name="Dooley K."/>
            <person name="Dooley E."/>
            <person name="Doricent M."/>
            <person name="Dorje P."/>
            <person name="Dorjee K."/>
            <person name="Dupes A."/>
            <person name="Elong R."/>
            <person name="Falk J."/>
            <person name="Farina A."/>
            <person name="Faro S."/>
            <person name="Ferguson D."/>
            <person name="Fisher S."/>
            <person name="Foley C.D."/>
            <person name="Franke A."/>
            <person name="Friedrich D."/>
            <person name="Gadbois L."/>
            <person name="Gearin G."/>
            <person name="Gearin C.R."/>
            <person name="Giannoukos G."/>
            <person name="Goode T."/>
            <person name="Graham J."/>
            <person name="Grandbois E."/>
            <person name="Grewal S."/>
            <person name="Gyaltsen K."/>
            <person name="Hafez N."/>
            <person name="Hagos B."/>
            <person name="Hall J."/>
            <person name="Henson C."/>
            <person name="Hollinger A."/>
            <person name="Honan T."/>
            <person name="Huard M.D."/>
            <person name="Hughes L."/>
            <person name="Hurhula B."/>
            <person name="Husby M.E."/>
            <person name="Kamat A."/>
            <person name="Kanga B."/>
            <person name="Kashin S."/>
            <person name="Khazanovich D."/>
            <person name="Kisner P."/>
            <person name="Lance K."/>
            <person name="Lara M."/>
            <person name="Lee W."/>
            <person name="Lennon N."/>
            <person name="Letendre F."/>
            <person name="LeVine R."/>
            <person name="Lipovsky A."/>
            <person name="Liu X."/>
            <person name="Liu J."/>
            <person name="Liu S."/>
            <person name="Lokyitsang T."/>
            <person name="Lokyitsang Y."/>
            <person name="Lubonja R."/>
            <person name="Lui A."/>
            <person name="MacDonald P."/>
            <person name="Magnisalis V."/>
            <person name="Maru K."/>
            <person name="Matthews C."/>
            <person name="McCusker W."/>
            <person name="McDonough S."/>
            <person name="Mehta T."/>
            <person name="Meldrim J."/>
            <person name="Meneus L."/>
            <person name="Mihai O."/>
            <person name="Mihalev A."/>
            <person name="Mihova T."/>
            <person name="Mittelman R."/>
            <person name="Mlenga V."/>
            <person name="Montmayeur A."/>
            <person name="Mulrain L."/>
            <person name="Navidi A."/>
            <person name="Naylor J."/>
            <person name="Negash T."/>
            <person name="Nguyen T."/>
            <person name="Nguyen N."/>
            <person name="Nicol R."/>
            <person name="Norbu C."/>
            <person name="Norbu N."/>
            <person name="Novod N."/>
            <person name="O'Neill B."/>
            <person name="Osman S."/>
            <person name="Markiewicz E."/>
            <person name="Oyono O.L."/>
            <person name="Patti C."/>
            <person name="Phunkhang P."/>
            <person name="Pierre F."/>
            <person name="Priest M."/>
            <person name="Raghuraman S."/>
            <person name="Rege F."/>
            <person name="Reyes R."/>
            <person name="Rise C."/>
            <person name="Rogov P."/>
            <person name="Ross K."/>
            <person name="Ryan E."/>
            <person name="Settipalli S."/>
            <person name="Shea T."/>
            <person name="Sherpa N."/>
            <person name="Shi L."/>
            <person name="Shih D."/>
            <person name="Sparrow T."/>
            <person name="Spaulding J."/>
            <person name="Stalker J."/>
            <person name="Stange-Thomann N."/>
            <person name="Stavropoulos S."/>
            <person name="Stone C."/>
            <person name="Strader C."/>
            <person name="Tesfaye S."/>
            <person name="Thomson T."/>
            <person name="Thoulutsang Y."/>
            <person name="Thoulutsang D."/>
            <person name="Topham K."/>
            <person name="Topping I."/>
            <person name="Tsamla T."/>
            <person name="Vassiliev H."/>
            <person name="Vo A."/>
            <person name="Wangchuk T."/>
            <person name="Wangdi T."/>
            <person name="Weiand M."/>
            <person name="Wilkinson J."/>
            <person name="Wilson A."/>
            <person name="Yadav S."/>
            <person name="Young G."/>
            <person name="Yu Q."/>
            <person name="Zembek L."/>
            <person name="Zhong D."/>
            <person name="Zimmer A."/>
            <person name="Zwirko Z."/>
            <person name="Jaffe D.B."/>
            <person name="Alvarez P."/>
            <person name="Brockman W."/>
            <person name="Butler J."/>
            <person name="Chin C."/>
            <person name="Gnerre S."/>
            <person name="Grabherr M."/>
            <person name="Kleber M."/>
            <person name="Mauceli E."/>
            <person name="MacCallum I."/>
        </authorList>
    </citation>
    <scope>NUCLEOTIDE SEQUENCE [LARGE SCALE GENOMIC DNA]</scope>
    <source>
        <strain evidence="9">white501</strain>
    </source>
</reference>
<evidence type="ECO:0000313" key="9">
    <source>
        <dbReference type="Proteomes" id="UP000000304"/>
    </source>
</evidence>
<dbReference type="Gene3D" id="3.40.395.10">
    <property type="entry name" value="Adenoviral Proteinase, Chain A"/>
    <property type="match status" value="1"/>
</dbReference>
<evidence type="ECO:0000256" key="3">
    <source>
        <dbReference type="ARBA" id="ARBA00022670"/>
    </source>
</evidence>
<dbReference type="AlphaFoldDB" id="B4QJT4"/>
<organism evidence="8 9">
    <name type="scientific">Drosophila simulans</name>
    <name type="common">Fruit fly</name>
    <dbReference type="NCBI Taxonomy" id="7240"/>
    <lineage>
        <taxon>Eukaryota</taxon>
        <taxon>Metazoa</taxon>
        <taxon>Ecdysozoa</taxon>
        <taxon>Arthropoda</taxon>
        <taxon>Hexapoda</taxon>
        <taxon>Insecta</taxon>
        <taxon>Pterygota</taxon>
        <taxon>Neoptera</taxon>
        <taxon>Endopterygota</taxon>
        <taxon>Diptera</taxon>
        <taxon>Brachycera</taxon>
        <taxon>Muscomorpha</taxon>
        <taxon>Ephydroidea</taxon>
        <taxon>Drosophilidae</taxon>
        <taxon>Drosophila</taxon>
        <taxon>Sophophora</taxon>
    </lineage>
</organism>
<protein>
    <submittedName>
        <fullName evidence="8">GD13111</fullName>
    </submittedName>
</protein>
<evidence type="ECO:0000256" key="4">
    <source>
        <dbReference type="ARBA" id="ARBA00022786"/>
    </source>
</evidence>